<dbReference type="AlphaFoldDB" id="A0A1G4ICA0"/>
<keyword evidence="2" id="KW-0812">Transmembrane</keyword>
<dbReference type="Proteomes" id="UP000195570">
    <property type="component" value="Unassembled WGS sequence"/>
</dbReference>
<proteinExistence type="inferred from homology"/>
<dbReference type="SUPFAM" id="SSF56112">
    <property type="entry name" value="Protein kinase-like (PK-like)"/>
    <property type="match status" value="1"/>
</dbReference>
<dbReference type="VEuPathDB" id="TriTrypDB:TEOVI_000138900"/>
<dbReference type="RefSeq" id="XP_067080723.1">
    <property type="nucleotide sequence ID" value="XM_067224622.1"/>
</dbReference>
<dbReference type="InterPro" id="IPR045307">
    <property type="entry name" value="ADCK1_dom"/>
</dbReference>
<reference evidence="4" key="1">
    <citation type="submission" date="2016-09" db="EMBL/GenBank/DDBJ databases">
        <authorList>
            <person name="Hebert L."/>
            <person name="Moumen B."/>
        </authorList>
    </citation>
    <scope>NUCLEOTIDE SEQUENCE [LARGE SCALE GENOMIC DNA]</scope>
    <source>
        <strain evidence="4">OVI</strain>
    </source>
</reference>
<organism evidence="4 5">
    <name type="scientific">Trypanosoma equiperdum</name>
    <dbReference type="NCBI Taxonomy" id="5694"/>
    <lineage>
        <taxon>Eukaryota</taxon>
        <taxon>Discoba</taxon>
        <taxon>Euglenozoa</taxon>
        <taxon>Kinetoplastea</taxon>
        <taxon>Metakinetoplastina</taxon>
        <taxon>Trypanosomatida</taxon>
        <taxon>Trypanosomatidae</taxon>
        <taxon>Trypanosoma</taxon>
    </lineage>
</organism>
<keyword evidence="2" id="KW-1133">Transmembrane helix</keyword>
<dbReference type="PANTHER" id="PTHR43173">
    <property type="entry name" value="ABC1 FAMILY PROTEIN"/>
    <property type="match status" value="1"/>
</dbReference>
<sequence>MTLWSATRMFKRTSTRFSASITQWLYMNCRNRCFSQCSASMRRGSRALAWGRRMLLCAVAVTTSYVFIDYATAQSITRSMRALITTARVVYMYKGATPETSEERSNLHRAAALSLLNLCLRNEGLYIKLGQSLTAMNHILPWEYIDVLTVLLDRAPVVPLDEVRRIIQEETGRSCEELFVRFDPNPIASASIAQVHRALMQPSDPIQSPVEVCVKVQKPHIRRQVFWDLQTYRFVLHVLGAAFNIPVAWVKETVVEGIRREVDFSIEARNATRIRQDFADRRDLYVPEVYGDLVTPRLLVMEWVDGVKLVDVVAVREQFDEVKVLQTVFGAFGDMIFKSGFVHCDPHGANILVRPQPYPMEEEASGKSKELRQPGGRCCNPQVVLLDFGLCCPESERFRLEYALLLKAMIMQDMVTVRKIVYSWGVDDEKTFSTLQLRRSYASLHRRNCGEMTREEAMHMHNEERERIMNVLKREEQLPCELVLVGRSIDILHGVNRLYGGLVNHMRVFGRRAVSALGRLNTYEDIQLYLTHLVGLSNGNAGEEAIPPCCSGKLLSLFDPTLEHQRREEAAAVLKFRSGVTAAFRYRVWEGIISLLMLFQFELALLFLDAYHMFIRWYSKVFEVSIWNWMDARWQRFIKAGCCGKKENKFYSIR</sequence>
<dbReference type="InterPro" id="IPR011009">
    <property type="entry name" value="Kinase-like_dom_sf"/>
</dbReference>
<comment type="similarity">
    <text evidence="1">Belongs to the protein kinase superfamily. ADCK protein kinase family.</text>
</comment>
<evidence type="ECO:0000313" key="5">
    <source>
        <dbReference type="Proteomes" id="UP000195570"/>
    </source>
</evidence>
<evidence type="ECO:0000256" key="1">
    <source>
        <dbReference type="ARBA" id="ARBA00009670"/>
    </source>
</evidence>
<dbReference type="InterPro" id="IPR051130">
    <property type="entry name" value="Mito_struct-func_regulator"/>
</dbReference>
<dbReference type="PANTHER" id="PTHR43173:SF37">
    <property type="entry name" value="ABC1 FAMILY PROTEIN C10F6.14C"/>
    <property type="match status" value="1"/>
</dbReference>
<dbReference type="EMBL" id="CZPT02001310">
    <property type="protein sequence ID" value="SCU69820.1"/>
    <property type="molecule type" value="Genomic_DNA"/>
</dbReference>
<keyword evidence="5" id="KW-1185">Reference proteome</keyword>
<feature type="domain" description="ABC1 atypical kinase-like" evidence="3">
    <location>
        <begin position="151"/>
        <end position="419"/>
    </location>
</feature>
<comment type="caution">
    <text evidence="4">The sequence shown here is derived from an EMBL/GenBank/DDBJ whole genome shotgun (WGS) entry which is preliminary data.</text>
</comment>
<dbReference type="Pfam" id="PF03109">
    <property type="entry name" value="ABC1"/>
    <property type="match status" value="1"/>
</dbReference>
<feature type="transmembrane region" description="Helical" evidence="2">
    <location>
        <begin position="588"/>
        <end position="608"/>
    </location>
</feature>
<dbReference type="GeneID" id="92375329"/>
<name>A0A1G4ICA0_TRYEQ</name>
<dbReference type="InterPro" id="IPR004147">
    <property type="entry name" value="ABC1_dom"/>
</dbReference>
<evidence type="ECO:0000256" key="2">
    <source>
        <dbReference type="SAM" id="Phobius"/>
    </source>
</evidence>
<keyword evidence="2" id="KW-0472">Membrane</keyword>
<protein>
    <submittedName>
        <fullName evidence="4">ABC1 protein, putative</fullName>
    </submittedName>
</protein>
<evidence type="ECO:0000313" key="4">
    <source>
        <dbReference type="EMBL" id="SCU69820.1"/>
    </source>
</evidence>
<gene>
    <name evidence="4" type="ORF">TEOVI_000138900</name>
</gene>
<evidence type="ECO:0000259" key="3">
    <source>
        <dbReference type="Pfam" id="PF03109"/>
    </source>
</evidence>
<accession>A0A1G4ICA0</accession>
<dbReference type="CDD" id="cd13969">
    <property type="entry name" value="ADCK1-like"/>
    <property type="match status" value="1"/>
</dbReference>